<sequence length="89" mass="10429">MNLYVKQTLVLLFLSVSSFSQEYTIETINLWEDNNIPFNKENIVLNETLDEVGTRYTQISEPAIFVYKNKVVKKTAQLYCFVQEEVTLK</sequence>
<proteinExistence type="predicted"/>
<comment type="caution">
    <text evidence="2">The sequence shown here is derived from an EMBL/GenBank/DDBJ whole genome shotgun (WGS) entry which is preliminary data.</text>
</comment>
<reference evidence="3" key="1">
    <citation type="journal article" date="2019" name="Int. J. Syst. Evol. Microbiol.">
        <title>The Global Catalogue of Microorganisms (GCM) 10K type strain sequencing project: providing services to taxonomists for standard genome sequencing and annotation.</title>
        <authorList>
            <consortium name="The Broad Institute Genomics Platform"/>
            <consortium name="The Broad Institute Genome Sequencing Center for Infectious Disease"/>
            <person name="Wu L."/>
            <person name="Ma J."/>
        </authorList>
    </citation>
    <scope>NUCLEOTIDE SEQUENCE [LARGE SCALE GENOMIC DNA]</scope>
    <source>
        <strain evidence="3">JCM 18287</strain>
    </source>
</reference>
<dbReference type="Proteomes" id="UP001501692">
    <property type="component" value="Unassembled WGS sequence"/>
</dbReference>
<dbReference type="RefSeq" id="WP_345163375.1">
    <property type="nucleotide sequence ID" value="NZ_BAABJK010000002.1"/>
</dbReference>
<evidence type="ECO:0000256" key="1">
    <source>
        <dbReference type="SAM" id="SignalP"/>
    </source>
</evidence>
<protein>
    <submittedName>
        <fullName evidence="2">Uncharacterized protein</fullName>
    </submittedName>
</protein>
<keyword evidence="3" id="KW-1185">Reference proteome</keyword>
<accession>A0ABP9H0V9</accession>
<feature type="chain" id="PRO_5047241393" evidence="1">
    <location>
        <begin position="21"/>
        <end position="89"/>
    </location>
</feature>
<evidence type="ECO:0000313" key="2">
    <source>
        <dbReference type="EMBL" id="GAA4957992.1"/>
    </source>
</evidence>
<dbReference type="EMBL" id="BAABJK010000002">
    <property type="protein sequence ID" value="GAA4957992.1"/>
    <property type="molecule type" value="Genomic_DNA"/>
</dbReference>
<keyword evidence="1" id="KW-0732">Signal</keyword>
<gene>
    <name evidence="2" type="ORF">GCM10023315_01800</name>
</gene>
<organism evidence="2 3">
    <name type="scientific">Algibacter aquimarinus</name>
    <dbReference type="NCBI Taxonomy" id="1136748"/>
    <lineage>
        <taxon>Bacteria</taxon>
        <taxon>Pseudomonadati</taxon>
        <taxon>Bacteroidota</taxon>
        <taxon>Flavobacteriia</taxon>
        <taxon>Flavobacteriales</taxon>
        <taxon>Flavobacteriaceae</taxon>
        <taxon>Algibacter</taxon>
    </lineage>
</organism>
<feature type="signal peptide" evidence="1">
    <location>
        <begin position="1"/>
        <end position="20"/>
    </location>
</feature>
<name>A0ABP9H0V9_9FLAO</name>
<evidence type="ECO:0000313" key="3">
    <source>
        <dbReference type="Proteomes" id="UP001501692"/>
    </source>
</evidence>